<evidence type="ECO:0000256" key="1">
    <source>
        <dbReference type="SAM" id="Phobius"/>
    </source>
</evidence>
<proteinExistence type="predicted"/>
<evidence type="ECO:0008006" key="4">
    <source>
        <dbReference type="Google" id="ProtNLM"/>
    </source>
</evidence>
<sequence>MGWRYTSIDVNVTITIFRSVNLLVYCSPVDMLFCVFLRWWGFSLSSVFAPLPVSSWEGYLLCMVSLSVFGGLAGVVYVQLVFVAALRYGFRAFVQEGLFVCVDDGEFFCQTEVASLRLVVAGFSSAGDRPIEGDGLLFCFSCQMYLESFVALCCFWWLNDILWLPYLRSNGTPFQAVSLAVWQFPFSGHVSFYRQSQASFCFIVWVVDMRLLCPFMMLGMQLLLTFTVFLLNILCSFDVFVDEF</sequence>
<feature type="transmembrane region" description="Helical" evidence="1">
    <location>
        <begin position="20"/>
        <end position="40"/>
    </location>
</feature>
<name>A0A2G8KD59_STIJA</name>
<dbReference type="Proteomes" id="UP000230750">
    <property type="component" value="Unassembled WGS sequence"/>
</dbReference>
<keyword evidence="3" id="KW-1185">Reference proteome</keyword>
<organism evidence="2 3">
    <name type="scientific">Stichopus japonicus</name>
    <name type="common">Sea cucumber</name>
    <dbReference type="NCBI Taxonomy" id="307972"/>
    <lineage>
        <taxon>Eukaryota</taxon>
        <taxon>Metazoa</taxon>
        <taxon>Echinodermata</taxon>
        <taxon>Eleutherozoa</taxon>
        <taxon>Echinozoa</taxon>
        <taxon>Holothuroidea</taxon>
        <taxon>Aspidochirotacea</taxon>
        <taxon>Aspidochirotida</taxon>
        <taxon>Stichopodidae</taxon>
        <taxon>Apostichopus</taxon>
    </lineage>
</organism>
<dbReference type="AlphaFoldDB" id="A0A2G8KD59"/>
<reference evidence="2 3" key="1">
    <citation type="journal article" date="2017" name="PLoS Biol.">
        <title>The sea cucumber genome provides insights into morphological evolution and visceral regeneration.</title>
        <authorList>
            <person name="Zhang X."/>
            <person name="Sun L."/>
            <person name="Yuan J."/>
            <person name="Sun Y."/>
            <person name="Gao Y."/>
            <person name="Zhang L."/>
            <person name="Li S."/>
            <person name="Dai H."/>
            <person name="Hamel J.F."/>
            <person name="Liu C."/>
            <person name="Yu Y."/>
            <person name="Liu S."/>
            <person name="Lin W."/>
            <person name="Guo K."/>
            <person name="Jin S."/>
            <person name="Xu P."/>
            <person name="Storey K.B."/>
            <person name="Huan P."/>
            <person name="Zhang T."/>
            <person name="Zhou Y."/>
            <person name="Zhang J."/>
            <person name="Lin C."/>
            <person name="Li X."/>
            <person name="Xing L."/>
            <person name="Huo D."/>
            <person name="Sun M."/>
            <person name="Wang L."/>
            <person name="Mercier A."/>
            <person name="Li F."/>
            <person name="Yang H."/>
            <person name="Xiang J."/>
        </authorList>
    </citation>
    <scope>NUCLEOTIDE SEQUENCE [LARGE SCALE GENOMIC DNA]</scope>
    <source>
        <strain evidence="2">Shaxun</strain>
        <tissue evidence="2">Muscle</tissue>
    </source>
</reference>
<dbReference type="EMBL" id="MRZV01000673">
    <property type="protein sequence ID" value="PIK45948.1"/>
    <property type="molecule type" value="Genomic_DNA"/>
</dbReference>
<protein>
    <recommendedName>
        <fullName evidence="4">Transmembrane protein</fullName>
    </recommendedName>
</protein>
<evidence type="ECO:0000313" key="3">
    <source>
        <dbReference type="Proteomes" id="UP000230750"/>
    </source>
</evidence>
<keyword evidence="1" id="KW-0812">Transmembrane</keyword>
<keyword evidence="1" id="KW-1133">Transmembrane helix</keyword>
<gene>
    <name evidence="2" type="ORF">BSL78_17156</name>
</gene>
<comment type="caution">
    <text evidence="2">The sequence shown here is derived from an EMBL/GenBank/DDBJ whole genome shotgun (WGS) entry which is preliminary data.</text>
</comment>
<evidence type="ECO:0000313" key="2">
    <source>
        <dbReference type="EMBL" id="PIK45948.1"/>
    </source>
</evidence>
<keyword evidence="1" id="KW-0472">Membrane</keyword>
<accession>A0A2G8KD59</accession>
<feature type="transmembrane region" description="Helical" evidence="1">
    <location>
        <begin position="215"/>
        <end position="241"/>
    </location>
</feature>
<feature type="transmembrane region" description="Helical" evidence="1">
    <location>
        <begin position="60"/>
        <end position="86"/>
    </location>
</feature>